<keyword evidence="1" id="KW-0479">Metal-binding</keyword>
<dbReference type="OrthoDB" id="445695at2759"/>
<dbReference type="GO" id="GO:0046872">
    <property type="term" value="F:metal ion binding"/>
    <property type="evidence" value="ECO:0007669"/>
    <property type="project" value="UniProtKB-UniRule"/>
</dbReference>
<keyword evidence="1" id="KW-0862">Zinc</keyword>
<gene>
    <name evidence="2" type="ORF">BSL78_20759</name>
</gene>
<dbReference type="GO" id="GO:0070573">
    <property type="term" value="F:metallodipeptidase activity"/>
    <property type="evidence" value="ECO:0007669"/>
    <property type="project" value="InterPro"/>
</dbReference>
<dbReference type="GO" id="GO:0006508">
    <property type="term" value="P:proteolysis"/>
    <property type="evidence" value="ECO:0007669"/>
    <property type="project" value="UniProtKB-KW"/>
</dbReference>
<comment type="cofactor">
    <cofactor evidence="1">
        <name>Zn(2+)</name>
        <dbReference type="ChEBI" id="CHEBI:29105"/>
    </cofactor>
</comment>
<protein>
    <recommendedName>
        <fullName evidence="1">Dipeptidase</fullName>
        <ecNumber evidence="1">3.4.13.19</ecNumber>
    </recommendedName>
</protein>
<dbReference type="InterPro" id="IPR008257">
    <property type="entry name" value="Pept_M19"/>
</dbReference>
<dbReference type="GO" id="GO:0098552">
    <property type="term" value="C:side of membrane"/>
    <property type="evidence" value="ECO:0007669"/>
    <property type="project" value="UniProtKB-KW"/>
</dbReference>
<sequence>MVLIHSLHSHNDLPWFLKNNHDNRLEDIDLSTNIADQYDITHTDIPRLRAGKVGAQFWAAYTSCDSQYKDAVTHVLDQIDVIKRMCAKYPEDFQFVTSADGIEQAFSEGKIGGLIGVEGGHNIDSSPAVLRMLVELGMRYMTMTHSCNTPWADNWLTDSDEENPEFDGLTDWGKKIVKEMNRIGVFLDLSHVSVATMRDALEVTDAPVIFSHSSAFSVCGSFRNVNDEVLPLVRENGGVIMVNFYTKYINCPPNNVTDDLETAELVQVVEHIQHLADVCGYDCVGIGGDYDGVDTVPNDLEDVSKYPNLIAALIQNGWSEENIKKLIGGNLLRAMKAMEDVRDSMADELPLEENMPRTSGGEKDNTCRTYYYNSD</sequence>
<keyword evidence="1" id="KW-0336">GPI-anchor</keyword>
<evidence type="ECO:0000256" key="1">
    <source>
        <dbReference type="RuleBase" id="RU341113"/>
    </source>
</evidence>
<dbReference type="Gene3D" id="3.20.20.140">
    <property type="entry name" value="Metal-dependent hydrolases"/>
    <property type="match status" value="1"/>
</dbReference>
<accession>A0A2G8K310</accession>
<dbReference type="CDD" id="cd01301">
    <property type="entry name" value="rDP_like"/>
    <property type="match status" value="1"/>
</dbReference>
<dbReference type="AlphaFoldDB" id="A0A2G8K310"/>
<comment type="similarity">
    <text evidence="1">Belongs to the metallo-dependent hydrolases superfamily. Peptidase M19 family.</text>
</comment>
<keyword evidence="1" id="KW-0645">Protease</keyword>
<dbReference type="SUPFAM" id="SSF51556">
    <property type="entry name" value="Metallo-dependent hydrolases"/>
    <property type="match status" value="1"/>
</dbReference>
<keyword evidence="1" id="KW-0449">Lipoprotein</keyword>
<dbReference type="EC" id="3.4.13.19" evidence="1"/>
<evidence type="ECO:0000313" key="2">
    <source>
        <dbReference type="EMBL" id="PIK42397.1"/>
    </source>
</evidence>
<dbReference type="EMBL" id="MRZV01000938">
    <property type="protein sequence ID" value="PIK42397.1"/>
    <property type="molecule type" value="Genomic_DNA"/>
</dbReference>
<organism evidence="2 3">
    <name type="scientific">Stichopus japonicus</name>
    <name type="common">Sea cucumber</name>
    <dbReference type="NCBI Taxonomy" id="307972"/>
    <lineage>
        <taxon>Eukaryota</taxon>
        <taxon>Metazoa</taxon>
        <taxon>Echinodermata</taxon>
        <taxon>Eleutherozoa</taxon>
        <taxon>Echinozoa</taxon>
        <taxon>Holothuroidea</taxon>
        <taxon>Aspidochirotacea</taxon>
        <taxon>Aspidochirotida</taxon>
        <taxon>Stichopodidae</taxon>
        <taxon>Apostichopus</taxon>
    </lineage>
</organism>
<keyword evidence="1" id="KW-0378">Hydrolase</keyword>
<name>A0A2G8K310_STIJA</name>
<dbReference type="Proteomes" id="UP000230750">
    <property type="component" value="Unassembled WGS sequence"/>
</dbReference>
<keyword evidence="3" id="KW-1185">Reference proteome</keyword>
<comment type="catalytic activity">
    <reaction evidence="1">
        <text>an L-aminoacyl-L-amino acid + H2O = 2 an L-alpha-amino acid</text>
        <dbReference type="Rhea" id="RHEA:48940"/>
        <dbReference type="ChEBI" id="CHEBI:15377"/>
        <dbReference type="ChEBI" id="CHEBI:59869"/>
        <dbReference type="ChEBI" id="CHEBI:77460"/>
        <dbReference type="EC" id="3.4.13.19"/>
    </reaction>
</comment>
<keyword evidence="1" id="KW-0224">Dipeptidase</keyword>
<dbReference type="STRING" id="307972.A0A2G8K310"/>
<dbReference type="InterPro" id="IPR032466">
    <property type="entry name" value="Metal_Hydrolase"/>
</dbReference>
<dbReference type="Pfam" id="PF01244">
    <property type="entry name" value="Peptidase_M19"/>
    <property type="match status" value="1"/>
</dbReference>
<dbReference type="FunFam" id="3.20.20.140:FF:000030">
    <property type="entry name" value="Dipeptidase"/>
    <property type="match status" value="1"/>
</dbReference>
<dbReference type="PROSITE" id="PS51365">
    <property type="entry name" value="RENAL_DIPEPTIDASE_2"/>
    <property type="match status" value="1"/>
</dbReference>
<keyword evidence="1" id="KW-1015">Disulfide bond</keyword>
<keyword evidence="1" id="KW-0482">Metalloprotease</keyword>
<comment type="subunit">
    <text evidence="1">Homodimer; disulfide-linked.</text>
</comment>
<evidence type="ECO:0000313" key="3">
    <source>
        <dbReference type="Proteomes" id="UP000230750"/>
    </source>
</evidence>
<keyword evidence="1" id="KW-0472">Membrane</keyword>
<proteinExistence type="inferred from homology"/>
<comment type="caution">
    <text evidence="2">The sequence shown here is derived from an EMBL/GenBank/DDBJ whole genome shotgun (WGS) entry which is preliminary data.</text>
</comment>
<dbReference type="PANTHER" id="PTHR10443">
    <property type="entry name" value="MICROSOMAL DIPEPTIDASE"/>
    <property type="match status" value="1"/>
</dbReference>
<comment type="subcellular location">
    <subcellularLocation>
        <location evidence="1">Membrane</location>
        <topology evidence="1">Lipid-anchor</topology>
        <topology evidence="1">GPI-anchor</topology>
    </subcellularLocation>
</comment>
<dbReference type="PANTHER" id="PTHR10443:SF12">
    <property type="entry name" value="DIPEPTIDASE"/>
    <property type="match status" value="1"/>
</dbReference>
<keyword evidence="1" id="KW-0325">Glycoprotein</keyword>
<reference evidence="2 3" key="1">
    <citation type="journal article" date="2017" name="PLoS Biol.">
        <title>The sea cucumber genome provides insights into morphological evolution and visceral regeneration.</title>
        <authorList>
            <person name="Zhang X."/>
            <person name="Sun L."/>
            <person name="Yuan J."/>
            <person name="Sun Y."/>
            <person name="Gao Y."/>
            <person name="Zhang L."/>
            <person name="Li S."/>
            <person name="Dai H."/>
            <person name="Hamel J.F."/>
            <person name="Liu C."/>
            <person name="Yu Y."/>
            <person name="Liu S."/>
            <person name="Lin W."/>
            <person name="Guo K."/>
            <person name="Jin S."/>
            <person name="Xu P."/>
            <person name="Storey K.B."/>
            <person name="Huan P."/>
            <person name="Zhang T."/>
            <person name="Zhou Y."/>
            <person name="Zhang J."/>
            <person name="Lin C."/>
            <person name="Li X."/>
            <person name="Xing L."/>
            <person name="Huo D."/>
            <person name="Sun M."/>
            <person name="Wang L."/>
            <person name="Mercier A."/>
            <person name="Li F."/>
            <person name="Yang H."/>
            <person name="Xiang J."/>
        </authorList>
    </citation>
    <scope>NUCLEOTIDE SEQUENCE [LARGE SCALE GENOMIC DNA]</scope>
    <source>
        <strain evidence="2">Shaxun</strain>
        <tissue evidence="2">Muscle</tissue>
    </source>
</reference>